<accession>A0A9W4TBC2</accession>
<organism evidence="1 2">
    <name type="scientific">Funneliformis geosporum</name>
    <dbReference type="NCBI Taxonomy" id="1117311"/>
    <lineage>
        <taxon>Eukaryota</taxon>
        <taxon>Fungi</taxon>
        <taxon>Fungi incertae sedis</taxon>
        <taxon>Mucoromycota</taxon>
        <taxon>Glomeromycotina</taxon>
        <taxon>Glomeromycetes</taxon>
        <taxon>Glomerales</taxon>
        <taxon>Glomeraceae</taxon>
        <taxon>Funneliformis</taxon>
    </lineage>
</organism>
<name>A0A9W4TBC2_9GLOM</name>
<gene>
    <name evidence="1" type="ORF">FWILDA_LOCUS18884</name>
</gene>
<dbReference type="OrthoDB" id="2352568at2759"/>
<dbReference type="EMBL" id="CAMKVN010020177">
    <property type="protein sequence ID" value="CAI2199061.1"/>
    <property type="molecule type" value="Genomic_DNA"/>
</dbReference>
<feature type="non-terminal residue" evidence="1">
    <location>
        <position position="58"/>
    </location>
</feature>
<dbReference type="AlphaFoldDB" id="A0A9W4TBC2"/>
<comment type="caution">
    <text evidence="1">The sequence shown here is derived from an EMBL/GenBank/DDBJ whole genome shotgun (WGS) entry which is preliminary data.</text>
</comment>
<protein>
    <submittedName>
        <fullName evidence="1">3995_t:CDS:1</fullName>
    </submittedName>
</protein>
<sequence>MDSGTYFSLIQYLTDFNMPKYLTKEQQQMIKRKSQYFILINGQLYKKNRIDPQRPYKV</sequence>
<keyword evidence="2" id="KW-1185">Reference proteome</keyword>
<reference evidence="1" key="1">
    <citation type="submission" date="2022-08" db="EMBL/GenBank/DDBJ databases">
        <authorList>
            <person name="Kallberg Y."/>
            <person name="Tangrot J."/>
            <person name="Rosling A."/>
        </authorList>
    </citation>
    <scope>NUCLEOTIDE SEQUENCE</scope>
    <source>
        <strain evidence="1">Wild A</strain>
    </source>
</reference>
<evidence type="ECO:0000313" key="2">
    <source>
        <dbReference type="Proteomes" id="UP001153678"/>
    </source>
</evidence>
<evidence type="ECO:0000313" key="1">
    <source>
        <dbReference type="EMBL" id="CAI2199061.1"/>
    </source>
</evidence>
<dbReference type="Proteomes" id="UP001153678">
    <property type="component" value="Unassembled WGS sequence"/>
</dbReference>
<proteinExistence type="predicted"/>